<evidence type="ECO:0000256" key="1">
    <source>
        <dbReference type="ARBA" id="ARBA00007074"/>
    </source>
</evidence>
<evidence type="ECO:0000256" key="3">
    <source>
        <dbReference type="ARBA" id="ARBA00022801"/>
    </source>
</evidence>
<feature type="domain" description="NlpC/P60" evidence="5">
    <location>
        <begin position="1"/>
        <end position="133"/>
    </location>
</feature>
<evidence type="ECO:0000313" key="6">
    <source>
        <dbReference type="EMBL" id="TCP30430.1"/>
    </source>
</evidence>
<accession>A0A4R2P6B8</accession>
<protein>
    <submittedName>
        <fullName evidence="6">NlpC/P60 family putative phage cell wall peptidase</fullName>
    </submittedName>
</protein>
<comment type="caution">
    <text evidence="6">The sequence shown here is derived from an EMBL/GenBank/DDBJ whole genome shotgun (WGS) entry which is preliminary data.</text>
</comment>
<dbReference type="RefSeq" id="WP_132709475.1">
    <property type="nucleotide sequence ID" value="NZ_JACIGF010000014.1"/>
</dbReference>
<evidence type="ECO:0000259" key="5">
    <source>
        <dbReference type="PROSITE" id="PS51935"/>
    </source>
</evidence>
<name>A0A4R2P6B8_RHOSA</name>
<dbReference type="GO" id="GO:0006508">
    <property type="term" value="P:proteolysis"/>
    <property type="evidence" value="ECO:0007669"/>
    <property type="project" value="UniProtKB-KW"/>
</dbReference>
<dbReference type="Gene3D" id="3.90.1720.10">
    <property type="entry name" value="endopeptidase domain like (from Nostoc punctiforme)"/>
    <property type="match status" value="1"/>
</dbReference>
<evidence type="ECO:0000256" key="4">
    <source>
        <dbReference type="ARBA" id="ARBA00022807"/>
    </source>
</evidence>
<reference evidence="6 7" key="1">
    <citation type="submission" date="2019-03" db="EMBL/GenBank/DDBJ databases">
        <title>Genomic Encyclopedia of Type Strains, Phase IV (KMG-IV): sequencing the most valuable type-strain genomes for metagenomic binning, comparative biology and taxonomic classification.</title>
        <authorList>
            <person name="Goeker M."/>
        </authorList>
    </citation>
    <scope>NUCLEOTIDE SEQUENCE [LARGE SCALE GENOMIC DNA]</scope>
    <source>
        <strain evidence="6 7">DSM 2132</strain>
    </source>
</reference>
<dbReference type="PROSITE" id="PS51935">
    <property type="entry name" value="NLPC_P60"/>
    <property type="match status" value="1"/>
</dbReference>
<dbReference type="OrthoDB" id="6058745at2"/>
<keyword evidence="2" id="KW-0645">Protease</keyword>
<dbReference type="EMBL" id="SLXO01000014">
    <property type="protein sequence ID" value="TCP30430.1"/>
    <property type="molecule type" value="Genomic_DNA"/>
</dbReference>
<keyword evidence="3" id="KW-0378">Hydrolase</keyword>
<keyword evidence="7" id="KW-1185">Reference proteome</keyword>
<evidence type="ECO:0000313" key="7">
    <source>
        <dbReference type="Proteomes" id="UP000295399"/>
    </source>
</evidence>
<keyword evidence="4" id="KW-0788">Thiol protease</keyword>
<organism evidence="6 7">
    <name type="scientific">Rhodothalassium salexigens DSM 2132</name>
    <dbReference type="NCBI Taxonomy" id="1188247"/>
    <lineage>
        <taxon>Bacteria</taxon>
        <taxon>Pseudomonadati</taxon>
        <taxon>Pseudomonadota</taxon>
        <taxon>Alphaproteobacteria</taxon>
        <taxon>Rhodothalassiales</taxon>
        <taxon>Rhodothalassiaceae</taxon>
        <taxon>Rhodothalassium</taxon>
    </lineage>
</organism>
<proteinExistence type="inferred from homology"/>
<gene>
    <name evidence="6" type="ORF">EV659_11419</name>
</gene>
<dbReference type="GO" id="GO:0008234">
    <property type="term" value="F:cysteine-type peptidase activity"/>
    <property type="evidence" value="ECO:0007669"/>
    <property type="project" value="UniProtKB-KW"/>
</dbReference>
<dbReference type="Proteomes" id="UP000295399">
    <property type="component" value="Unassembled WGS sequence"/>
</dbReference>
<comment type="similarity">
    <text evidence="1">Belongs to the peptidase C40 family.</text>
</comment>
<dbReference type="InParanoid" id="A0A4R2P6B8"/>
<dbReference type="SUPFAM" id="SSF54001">
    <property type="entry name" value="Cysteine proteinases"/>
    <property type="match status" value="1"/>
</dbReference>
<dbReference type="InterPro" id="IPR000064">
    <property type="entry name" value="NLP_P60_dom"/>
</dbReference>
<sequence length="136" mass="14958">MTEPDTIVALARRWLGTPWHHQGRVRGVGVDCAGLVIGVARDLGLDPVDVTGYGRRPDSDDLVRLIRAHLIEIPLAEAQPAAVLLMRIDGRAQHLGILTDVGLLHAYALARRVVEHRIDPVWAERIVGAFVFPGRQ</sequence>
<dbReference type="InterPro" id="IPR038765">
    <property type="entry name" value="Papain-like_cys_pep_sf"/>
</dbReference>
<dbReference type="AlphaFoldDB" id="A0A4R2P6B8"/>
<evidence type="ECO:0000256" key="2">
    <source>
        <dbReference type="ARBA" id="ARBA00022670"/>
    </source>
</evidence>